<dbReference type="PANTHER" id="PTHR10019">
    <property type="entry name" value="SNF5"/>
    <property type="match status" value="1"/>
</dbReference>
<keyword evidence="8" id="KW-1185">Reference proteome</keyword>
<dbReference type="FunCoup" id="A0A1X2HLD8">
    <property type="interactions" value="552"/>
</dbReference>
<comment type="caution">
    <text evidence="7">The sequence shown here is derived from an EMBL/GenBank/DDBJ whole genome shotgun (WGS) entry which is preliminary data.</text>
</comment>
<comment type="subcellular location">
    <subcellularLocation>
        <location evidence="1">Nucleus</location>
    </subcellularLocation>
</comment>
<evidence type="ECO:0000256" key="3">
    <source>
        <dbReference type="ARBA" id="ARBA00023015"/>
    </source>
</evidence>
<feature type="region of interest" description="Disordered" evidence="6">
    <location>
        <begin position="113"/>
        <end position="170"/>
    </location>
</feature>
<sequence length="412" mass="47467">MSLTPNGSQPSPGHGQQRQLHPMIPYSQPPHPQNHHHPYQQQQQQQQSYPPYSLQQPHAMPPFPQQTQYPPQYMMNRGPSSNAQGLYSTYPARLRQSDDNALLLPTSYLTARKPKFTGESDDDFDDLMEESDEGTPSSGPRTRSGAQQANARASTPQQPAPGGQVMSTQDLRKSIRKKSHFYPSEDELDRASKMEEVLVPIRLDIDMDDVKLRDAFLWNMNEQFLTPEKFAEMLCEDLDLPVNRFMATIAESIRQQVVDFEAIHEVELPPNSIRVVINLDLQVGKINLRDRFEWDLDNTANNAPEVFSKQLAAEVGLGGEYVSIIAHAIREQLYRHKRQWVDEQALDDELVEPLRSGFRGIEDAETWAPQMEMLSNEELEKLLIAQERNMRRLRRETRFKRSRRRMSVTPRP</sequence>
<evidence type="ECO:0000256" key="6">
    <source>
        <dbReference type="SAM" id="MobiDB-lite"/>
    </source>
</evidence>
<dbReference type="InterPro" id="IPR006939">
    <property type="entry name" value="SNF5"/>
</dbReference>
<dbReference type="AlphaFoldDB" id="A0A1X2HLD8"/>
<feature type="region of interest" description="Disordered" evidence="6">
    <location>
        <begin position="1"/>
        <end position="86"/>
    </location>
</feature>
<feature type="compositionally biased region" description="Polar residues" evidence="6">
    <location>
        <begin position="1"/>
        <end position="19"/>
    </location>
</feature>
<keyword evidence="4" id="KW-0804">Transcription</keyword>
<evidence type="ECO:0000256" key="1">
    <source>
        <dbReference type="ARBA" id="ARBA00004123"/>
    </source>
</evidence>
<name>A0A1X2HLD8_SYNRA</name>
<gene>
    <name evidence="7" type="ORF">BCR43DRAFT_484763</name>
</gene>
<dbReference type="Proteomes" id="UP000242180">
    <property type="component" value="Unassembled WGS sequence"/>
</dbReference>
<feature type="compositionally biased region" description="Polar residues" evidence="6">
    <location>
        <begin position="134"/>
        <end position="157"/>
    </location>
</feature>
<evidence type="ECO:0000313" key="8">
    <source>
        <dbReference type="Proteomes" id="UP000242180"/>
    </source>
</evidence>
<keyword evidence="3" id="KW-0805">Transcription regulation</keyword>
<protein>
    <recommendedName>
        <fullName evidence="9">SNF5-domain-containing protein</fullName>
    </recommendedName>
</protein>
<dbReference type="Pfam" id="PF04855">
    <property type="entry name" value="SNF5"/>
    <property type="match status" value="1"/>
</dbReference>
<evidence type="ECO:0008006" key="9">
    <source>
        <dbReference type="Google" id="ProtNLM"/>
    </source>
</evidence>
<feature type="compositionally biased region" description="Acidic residues" evidence="6">
    <location>
        <begin position="119"/>
        <end position="133"/>
    </location>
</feature>
<evidence type="ECO:0000256" key="4">
    <source>
        <dbReference type="ARBA" id="ARBA00023163"/>
    </source>
</evidence>
<comment type="similarity">
    <text evidence="2">Belongs to the SNF5 family.</text>
</comment>
<accession>A0A1X2HLD8</accession>
<dbReference type="STRING" id="13706.A0A1X2HLD8"/>
<dbReference type="GO" id="GO:0006338">
    <property type="term" value="P:chromatin remodeling"/>
    <property type="evidence" value="ECO:0007669"/>
    <property type="project" value="InterPro"/>
</dbReference>
<dbReference type="EMBL" id="MCGN01000002">
    <property type="protein sequence ID" value="ORZ00157.1"/>
    <property type="molecule type" value="Genomic_DNA"/>
</dbReference>
<feature type="compositionally biased region" description="Low complexity" evidence="6">
    <location>
        <begin position="39"/>
        <end position="58"/>
    </location>
</feature>
<dbReference type="InParanoid" id="A0A1X2HLD8"/>
<dbReference type="OrthoDB" id="10258327at2759"/>
<dbReference type="OMA" id="FAIMLCQ"/>
<dbReference type="GO" id="GO:0000228">
    <property type="term" value="C:nuclear chromosome"/>
    <property type="evidence" value="ECO:0007669"/>
    <property type="project" value="InterPro"/>
</dbReference>
<reference evidence="7 8" key="1">
    <citation type="submission" date="2016-07" db="EMBL/GenBank/DDBJ databases">
        <title>Pervasive Adenine N6-methylation of Active Genes in Fungi.</title>
        <authorList>
            <consortium name="DOE Joint Genome Institute"/>
            <person name="Mondo S.J."/>
            <person name="Dannebaum R.O."/>
            <person name="Kuo R.C."/>
            <person name="Labutti K."/>
            <person name="Haridas S."/>
            <person name="Kuo A."/>
            <person name="Salamov A."/>
            <person name="Ahrendt S.R."/>
            <person name="Lipzen A."/>
            <person name="Sullivan W."/>
            <person name="Andreopoulos W.B."/>
            <person name="Clum A."/>
            <person name="Lindquist E."/>
            <person name="Daum C."/>
            <person name="Ramamoorthy G.K."/>
            <person name="Gryganskyi A."/>
            <person name="Culley D."/>
            <person name="Magnuson J.K."/>
            <person name="James T.Y."/>
            <person name="O'Malley M.A."/>
            <person name="Stajich J.E."/>
            <person name="Spatafora J.W."/>
            <person name="Visel A."/>
            <person name="Grigoriev I.V."/>
        </authorList>
    </citation>
    <scope>NUCLEOTIDE SEQUENCE [LARGE SCALE GENOMIC DNA]</scope>
    <source>
        <strain evidence="7 8">NRRL 2496</strain>
    </source>
</reference>
<proteinExistence type="inferred from homology"/>
<evidence type="ECO:0000256" key="5">
    <source>
        <dbReference type="ARBA" id="ARBA00023242"/>
    </source>
</evidence>
<evidence type="ECO:0000256" key="2">
    <source>
        <dbReference type="ARBA" id="ARBA00010239"/>
    </source>
</evidence>
<evidence type="ECO:0000313" key="7">
    <source>
        <dbReference type="EMBL" id="ORZ00157.1"/>
    </source>
</evidence>
<organism evidence="7 8">
    <name type="scientific">Syncephalastrum racemosum</name>
    <name type="common">Filamentous fungus</name>
    <dbReference type="NCBI Taxonomy" id="13706"/>
    <lineage>
        <taxon>Eukaryota</taxon>
        <taxon>Fungi</taxon>
        <taxon>Fungi incertae sedis</taxon>
        <taxon>Mucoromycota</taxon>
        <taxon>Mucoromycotina</taxon>
        <taxon>Mucoromycetes</taxon>
        <taxon>Mucorales</taxon>
        <taxon>Syncephalastraceae</taxon>
        <taxon>Syncephalastrum</taxon>
    </lineage>
</organism>
<keyword evidence="5" id="KW-0539">Nucleus</keyword>